<protein>
    <recommendedName>
        <fullName evidence="1">FCP1 homology domain-containing protein</fullName>
    </recommendedName>
</protein>
<evidence type="ECO:0000313" key="2">
    <source>
        <dbReference type="EMBL" id="EJK60724.1"/>
    </source>
</evidence>
<dbReference type="PROSITE" id="PS50969">
    <property type="entry name" value="FCP1"/>
    <property type="match status" value="1"/>
</dbReference>
<dbReference type="SMART" id="SM00577">
    <property type="entry name" value="CPDc"/>
    <property type="match status" value="1"/>
</dbReference>
<sequence length="231" mass="25908">MVSGRLMSTFARAASLGVGSFAAYRKMTDPLDIFFDLDHTILCSISPLPISDNGVDNGVGRTLRWFDQIDDDFPFEGNSPNTRTFLRPLSTATIYFCSVIGRVHVYTAAQKSYTDNILKVIDPRRTLFGQVLHRDDHPDIVRNGKDLLFAGGGEVGLRRSVLFDDKFSNFVPQQYRNGVLIRPFTPDRVAACGQYNMSYVQETMEMFKICSIALFCSVIPSGDARDVIKRL</sequence>
<name>K0S759_THAOC</name>
<comment type="caution">
    <text evidence="2">The sequence shown here is derived from an EMBL/GenBank/DDBJ whole genome shotgun (WGS) entry which is preliminary data.</text>
</comment>
<organism evidence="2 3">
    <name type="scientific">Thalassiosira oceanica</name>
    <name type="common">Marine diatom</name>
    <dbReference type="NCBI Taxonomy" id="159749"/>
    <lineage>
        <taxon>Eukaryota</taxon>
        <taxon>Sar</taxon>
        <taxon>Stramenopiles</taxon>
        <taxon>Ochrophyta</taxon>
        <taxon>Bacillariophyta</taxon>
        <taxon>Coscinodiscophyceae</taxon>
        <taxon>Thalassiosirophycidae</taxon>
        <taxon>Thalassiosirales</taxon>
        <taxon>Thalassiosiraceae</taxon>
        <taxon>Thalassiosira</taxon>
    </lineage>
</organism>
<dbReference type="SUPFAM" id="SSF56784">
    <property type="entry name" value="HAD-like"/>
    <property type="match status" value="1"/>
</dbReference>
<dbReference type="Proteomes" id="UP000266841">
    <property type="component" value="Unassembled WGS sequence"/>
</dbReference>
<dbReference type="EMBL" id="AGNL01020750">
    <property type="protein sequence ID" value="EJK60724.1"/>
    <property type="molecule type" value="Genomic_DNA"/>
</dbReference>
<evidence type="ECO:0000313" key="3">
    <source>
        <dbReference type="Proteomes" id="UP000266841"/>
    </source>
</evidence>
<dbReference type="Gene3D" id="3.40.50.1000">
    <property type="entry name" value="HAD superfamily/HAD-like"/>
    <property type="match status" value="1"/>
</dbReference>
<dbReference type="InterPro" id="IPR036412">
    <property type="entry name" value="HAD-like_sf"/>
</dbReference>
<gene>
    <name evidence="2" type="ORF">THAOC_18872</name>
</gene>
<accession>K0S759</accession>
<reference evidence="2 3" key="1">
    <citation type="journal article" date="2012" name="Genome Biol.">
        <title>Genome and low-iron response of an oceanic diatom adapted to chronic iron limitation.</title>
        <authorList>
            <person name="Lommer M."/>
            <person name="Specht M."/>
            <person name="Roy A.S."/>
            <person name="Kraemer L."/>
            <person name="Andreson R."/>
            <person name="Gutowska M.A."/>
            <person name="Wolf J."/>
            <person name="Bergner S.V."/>
            <person name="Schilhabel M.B."/>
            <person name="Klostermeier U.C."/>
            <person name="Beiko R.G."/>
            <person name="Rosenstiel P."/>
            <person name="Hippler M."/>
            <person name="Laroche J."/>
        </authorList>
    </citation>
    <scope>NUCLEOTIDE SEQUENCE [LARGE SCALE GENOMIC DNA]</scope>
    <source>
        <strain evidence="2 3">CCMP1005</strain>
    </source>
</reference>
<keyword evidence="3" id="KW-1185">Reference proteome</keyword>
<proteinExistence type="predicted"/>
<dbReference type="InterPro" id="IPR023214">
    <property type="entry name" value="HAD_sf"/>
</dbReference>
<feature type="domain" description="FCP1 homology" evidence="1">
    <location>
        <begin position="26"/>
        <end position="207"/>
    </location>
</feature>
<dbReference type="eggNOG" id="ENOG502T1AH">
    <property type="taxonomic scope" value="Eukaryota"/>
</dbReference>
<dbReference type="Pfam" id="PF03031">
    <property type="entry name" value="NIF"/>
    <property type="match status" value="1"/>
</dbReference>
<dbReference type="AlphaFoldDB" id="K0S759"/>
<evidence type="ECO:0000259" key="1">
    <source>
        <dbReference type="PROSITE" id="PS50969"/>
    </source>
</evidence>
<dbReference type="OrthoDB" id="10249888at2759"/>
<dbReference type="InterPro" id="IPR004274">
    <property type="entry name" value="FCP1_dom"/>
</dbReference>